<dbReference type="Pfam" id="PF17936">
    <property type="entry name" value="Big_6"/>
    <property type="match status" value="1"/>
</dbReference>
<sequence length="435" mass="46873">MKQPKYLALFLAGTLVFGGFAPAYVSASTTVDVTAPTAPVVSAPLHTSTSLTIEGEVGAKAEIVINGKTYVRTVLEGGLATFNMAPQSVGKVIEVRLVDASGNASDVTRVVVAEDPAARPATPVVKPVTNSSRALEVKGEPGLSFVLTIGNTTVSSKFDANGIYRRHITLQPVGTPITVQAKSTKGALSDLVKTKVVTDRYAPKPGRITQAVTTTSTGVAGKAEPYATALVTVGTKTYSAPVMSTGNFVVKIPKQPIGQKMSLVIRDGAGNKSTPATATVQHALYNNFHRVTSEGMRLTLHKEVFRADTSTRYDETFAPVFLGHPSKANLHFLLSYYAEDGEPIEFEKLRIRVGSATYTQNISFDDVGYTEYADGTLEETYFFKPNAKLVSFVKQHVRLENRIVVTVEGYEYDLEFPLVGAEKRAFIQSLQYAGY</sequence>
<dbReference type="Proteomes" id="UP001206821">
    <property type="component" value="Unassembled WGS sequence"/>
</dbReference>
<keyword evidence="4" id="KW-1185">Reference proteome</keyword>
<proteinExistence type="predicted"/>
<name>A0ABT2KWV1_9BACL</name>
<dbReference type="EMBL" id="JANIEK010000011">
    <property type="protein sequence ID" value="MCT4794801.1"/>
    <property type="molecule type" value="Genomic_DNA"/>
</dbReference>
<comment type="caution">
    <text evidence="3">The sequence shown here is derived from an EMBL/GenBank/DDBJ whole genome shotgun (WGS) entry which is preliminary data.</text>
</comment>
<keyword evidence="1" id="KW-0732">Signal</keyword>
<dbReference type="RefSeq" id="WP_034817791.1">
    <property type="nucleotide sequence ID" value="NZ_JANIEK010000011.1"/>
</dbReference>
<dbReference type="Gene3D" id="2.60.40.10">
    <property type="entry name" value="Immunoglobulins"/>
    <property type="match status" value="2"/>
</dbReference>
<protein>
    <submittedName>
        <fullName evidence="3">Ig-like domain-containing protein</fullName>
    </submittedName>
</protein>
<evidence type="ECO:0000256" key="1">
    <source>
        <dbReference type="SAM" id="SignalP"/>
    </source>
</evidence>
<dbReference type="InterPro" id="IPR041498">
    <property type="entry name" value="Big_6"/>
</dbReference>
<dbReference type="InterPro" id="IPR013783">
    <property type="entry name" value="Ig-like_fold"/>
</dbReference>
<feature type="domain" description="Bacterial Ig" evidence="2">
    <location>
        <begin position="210"/>
        <end position="281"/>
    </location>
</feature>
<feature type="signal peptide" evidence="1">
    <location>
        <begin position="1"/>
        <end position="23"/>
    </location>
</feature>
<organism evidence="3 4">
    <name type="scientific">Exiguobacterium alkaliphilum</name>
    <dbReference type="NCBI Taxonomy" id="1428684"/>
    <lineage>
        <taxon>Bacteria</taxon>
        <taxon>Bacillati</taxon>
        <taxon>Bacillota</taxon>
        <taxon>Bacilli</taxon>
        <taxon>Bacillales</taxon>
        <taxon>Bacillales Family XII. Incertae Sedis</taxon>
        <taxon>Exiguobacterium</taxon>
    </lineage>
</organism>
<evidence type="ECO:0000313" key="4">
    <source>
        <dbReference type="Proteomes" id="UP001206821"/>
    </source>
</evidence>
<evidence type="ECO:0000313" key="3">
    <source>
        <dbReference type="EMBL" id="MCT4794801.1"/>
    </source>
</evidence>
<reference evidence="3 4" key="1">
    <citation type="submission" date="2022-07" db="EMBL/GenBank/DDBJ databases">
        <title>Genomic and pangenome structural analysis of the polyextremophile Exiguobacterium.</title>
        <authorList>
            <person name="Shen L."/>
        </authorList>
    </citation>
    <scope>NUCLEOTIDE SEQUENCE [LARGE SCALE GENOMIC DNA]</scope>
    <source>
        <strain evidence="3 4">12_1</strain>
    </source>
</reference>
<accession>A0ABT2KWV1</accession>
<evidence type="ECO:0000259" key="2">
    <source>
        <dbReference type="Pfam" id="PF17936"/>
    </source>
</evidence>
<gene>
    <name evidence="3" type="ORF">NQG31_04545</name>
</gene>
<feature type="chain" id="PRO_5047018728" evidence="1">
    <location>
        <begin position="24"/>
        <end position="435"/>
    </location>
</feature>